<dbReference type="PATRIC" id="fig|742737.3.peg.1381"/>
<comment type="similarity">
    <text evidence="2">Belongs to the binding-protein-dependent transport system permease family. FecCD subfamily.</text>
</comment>
<feature type="transmembrane region" description="Helical" evidence="8">
    <location>
        <begin position="117"/>
        <end position="137"/>
    </location>
</feature>
<evidence type="ECO:0000256" key="4">
    <source>
        <dbReference type="ARBA" id="ARBA00022475"/>
    </source>
</evidence>
<keyword evidence="10" id="KW-1185">Reference proteome</keyword>
<dbReference type="CDD" id="cd06550">
    <property type="entry name" value="TM_ABC_iron-siderophores_like"/>
    <property type="match status" value="1"/>
</dbReference>
<evidence type="ECO:0000256" key="7">
    <source>
        <dbReference type="ARBA" id="ARBA00023136"/>
    </source>
</evidence>
<dbReference type="GO" id="GO:0005886">
    <property type="term" value="C:plasma membrane"/>
    <property type="evidence" value="ECO:0007669"/>
    <property type="project" value="UniProtKB-SubCell"/>
</dbReference>
<dbReference type="AlphaFoldDB" id="G5ICZ3"/>
<dbReference type="Proteomes" id="UP000005384">
    <property type="component" value="Unassembled WGS sequence"/>
</dbReference>
<evidence type="ECO:0000256" key="8">
    <source>
        <dbReference type="SAM" id="Phobius"/>
    </source>
</evidence>
<evidence type="ECO:0000313" key="9">
    <source>
        <dbReference type="EMBL" id="EHI60561.1"/>
    </source>
</evidence>
<feature type="transmembrane region" description="Helical" evidence="8">
    <location>
        <begin position="92"/>
        <end position="111"/>
    </location>
</feature>
<comment type="caution">
    <text evidence="9">The sequence shown here is derived from an EMBL/GenBank/DDBJ whole genome shotgun (WGS) entry which is preliminary data.</text>
</comment>
<dbReference type="GO" id="GO:0022857">
    <property type="term" value="F:transmembrane transporter activity"/>
    <property type="evidence" value="ECO:0007669"/>
    <property type="project" value="InterPro"/>
</dbReference>
<proteinExistence type="inferred from homology"/>
<dbReference type="OrthoDB" id="9792889at2"/>
<keyword evidence="3" id="KW-0813">Transport</keyword>
<evidence type="ECO:0000256" key="2">
    <source>
        <dbReference type="ARBA" id="ARBA00007935"/>
    </source>
</evidence>
<feature type="transmembrane region" description="Helical" evidence="8">
    <location>
        <begin position="305"/>
        <end position="324"/>
    </location>
</feature>
<dbReference type="InterPro" id="IPR037294">
    <property type="entry name" value="ABC_BtuC-like"/>
</dbReference>
<evidence type="ECO:0000256" key="1">
    <source>
        <dbReference type="ARBA" id="ARBA00004651"/>
    </source>
</evidence>
<feature type="transmembrane region" description="Helical" evidence="8">
    <location>
        <begin position="190"/>
        <end position="209"/>
    </location>
</feature>
<sequence length="333" mass="34681">MEKIRANRTKLILGLLAGAILLFLVSVKLGAVNISLSQMADILLRGEQSPQQRILLYVRIPRTFAAALAGMGLAVSGAVIQTVLGNSLAGPNIIGVNAGAGFAVVLCGSLLPGMYGMLPLAAFVGAFITVIFVYFLARYTGSSKITLVLSGVAVNSLLNAATDTIYTFDADSLVRSSGFRIGGLSGVNTSVLVPAGIAIVIAVAVTASLHNEMEILSLGDASAKTLGLPVTAFRFLFLALAAVLAGASVSFAGLLGFVGLIVPHMARMMVGDECKYFIVTSALLGALLVMGCDLAARMVLAPYELPVGIVLSFIGAPFFIWLLIHQRRRGSHD</sequence>
<dbReference type="SUPFAM" id="SSF81345">
    <property type="entry name" value="ABC transporter involved in vitamin B12 uptake, BtuC"/>
    <property type="match status" value="1"/>
</dbReference>
<dbReference type="FunFam" id="1.10.3470.10:FF:000001">
    <property type="entry name" value="Vitamin B12 ABC transporter permease BtuC"/>
    <property type="match status" value="1"/>
</dbReference>
<dbReference type="Gene3D" id="1.10.3470.10">
    <property type="entry name" value="ABC transporter involved in vitamin B12 uptake, BtuC"/>
    <property type="match status" value="1"/>
</dbReference>
<name>G5ICZ3_9FIRM</name>
<keyword evidence="7 8" id="KW-0472">Membrane</keyword>
<feature type="transmembrane region" description="Helical" evidence="8">
    <location>
        <begin position="235"/>
        <end position="262"/>
    </location>
</feature>
<evidence type="ECO:0000256" key="6">
    <source>
        <dbReference type="ARBA" id="ARBA00022989"/>
    </source>
</evidence>
<dbReference type="RefSeq" id="WP_006779354.1">
    <property type="nucleotide sequence ID" value="NZ_CP040506.1"/>
</dbReference>
<protein>
    <recommendedName>
        <fullName evidence="11">Iron ABC transporter permease</fullName>
    </recommendedName>
</protein>
<organism evidence="9 10">
    <name type="scientific">Hungatella hathewayi WAL-18680</name>
    <dbReference type="NCBI Taxonomy" id="742737"/>
    <lineage>
        <taxon>Bacteria</taxon>
        <taxon>Bacillati</taxon>
        <taxon>Bacillota</taxon>
        <taxon>Clostridia</taxon>
        <taxon>Lachnospirales</taxon>
        <taxon>Lachnospiraceae</taxon>
        <taxon>Hungatella</taxon>
    </lineage>
</organism>
<feature type="transmembrane region" description="Helical" evidence="8">
    <location>
        <begin position="54"/>
        <end position="80"/>
    </location>
</feature>
<dbReference type="PANTHER" id="PTHR30472:SF25">
    <property type="entry name" value="ABC TRANSPORTER PERMEASE PROTEIN MJ0876-RELATED"/>
    <property type="match status" value="1"/>
</dbReference>
<keyword evidence="4" id="KW-1003">Cell membrane</keyword>
<dbReference type="EMBL" id="ADLN01000014">
    <property type="protein sequence ID" value="EHI60561.1"/>
    <property type="molecule type" value="Genomic_DNA"/>
</dbReference>
<dbReference type="InterPro" id="IPR000522">
    <property type="entry name" value="ABC_transptr_permease_BtuC"/>
</dbReference>
<evidence type="ECO:0008006" key="11">
    <source>
        <dbReference type="Google" id="ProtNLM"/>
    </source>
</evidence>
<feature type="transmembrane region" description="Helical" evidence="8">
    <location>
        <begin position="274"/>
        <end position="299"/>
    </location>
</feature>
<dbReference type="Pfam" id="PF01032">
    <property type="entry name" value="FecCD"/>
    <property type="match status" value="1"/>
</dbReference>
<evidence type="ECO:0000256" key="3">
    <source>
        <dbReference type="ARBA" id="ARBA00022448"/>
    </source>
</evidence>
<comment type="subcellular location">
    <subcellularLocation>
        <location evidence="1">Cell membrane</location>
        <topology evidence="1">Multi-pass membrane protein</topology>
    </subcellularLocation>
</comment>
<keyword evidence="5 8" id="KW-0812">Transmembrane</keyword>
<dbReference type="HOGENOM" id="CLU_013016_1_1_9"/>
<dbReference type="PANTHER" id="PTHR30472">
    <property type="entry name" value="FERRIC ENTEROBACTIN TRANSPORT SYSTEM PERMEASE PROTEIN"/>
    <property type="match status" value="1"/>
</dbReference>
<keyword evidence="6 8" id="KW-1133">Transmembrane helix</keyword>
<reference evidence="9 10" key="1">
    <citation type="submission" date="2011-08" db="EMBL/GenBank/DDBJ databases">
        <title>The Genome Sequence of Clostridium hathewayi WAL-18680.</title>
        <authorList>
            <consortium name="The Broad Institute Genome Sequencing Platform"/>
            <person name="Earl A."/>
            <person name="Ward D."/>
            <person name="Feldgarden M."/>
            <person name="Gevers D."/>
            <person name="Finegold S.M."/>
            <person name="Summanen P.H."/>
            <person name="Molitoris D.R."/>
            <person name="Song M."/>
            <person name="Daigneault M."/>
            <person name="Allen-Vercoe E."/>
            <person name="Young S.K."/>
            <person name="Zeng Q."/>
            <person name="Gargeya S."/>
            <person name="Fitzgerald M."/>
            <person name="Haas B."/>
            <person name="Abouelleil A."/>
            <person name="Alvarado L."/>
            <person name="Arachchi H.M."/>
            <person name="Berlin A."/>
            <person name="Brown A."/>
            <person name="Chapman S.B."/>
            <person name="Chen Z."/>
            <person name="Dunbar C."/>
            <person name="Freedman E."/>
            <person name="Gearin G."/>
            <person name="Gellesch M."/>
            <person name="Goldberg J."/>
            <person name="Griggs A."/>
            <person name="Gujja S."/>
            <person name="Heiman D."/>
            <person name="Howarth C."/>
            <person name="Larson L."/>
            <person name="Lui A."/>
            <person name="MacDonald P.J.P."/>
            <person name="Montmayeur A."/>
            <person name="Murphy C."/>
            <person name="Neiman D."/>
            <person name="Pearson M."/>
            <person name="Priest M."/>
            <person name="Roberts A."/>
            <person name="Saif S."/>
            <person name="Shea T."/>
            <person name="Shenoy N."/>
            <person name="Sisk P."/>
            <person name="Stolte C."/>
            <person name="Sykes S."/>
            <person name="Wortman J."/>
            <person name="Nusbaum C."/>
            <person name="Birren B."/>
        </authorList>
    </citation>
    <scope>NUCLEOTIDE SEQUENCE [LARGE SCALE GENOMIC DNA]</scope>
    <source>
        <strain evidence="9 10">WAL-18680</strain>
    </source>
</reference>
<evidence type="ECO:0000313" key="10">
    <source>
        <dbReference type="Proteomes" id="UP000005384"/>
    </source>
</evidence>
<evidence type="ECO:0000256" key="5">
    <source>
        <dbReference type="ARBA" id="ARBA00022692"/>
    </source>
</evidence>
<gene>
    <name evidence="9" type="ORF">HMPREF9473_01370</name>
</gene>
<accession>G5ICZ3</accession>